<dbReference type="OrthoDB" id="4961075at2"/>
<dbReference type="Gene3D" id="2.60.120.260">
    <property type="entry name" value="Galactose-binding domain-like"/>
    <property type="match status" value="1"/>
</dbReference>
<sequence length="461" mass="47757">MSQSGEVGTVLGGRYKVTASVLVSAEGDQVLDGVDQVLNRPVSIVIAGTENAENLTQGAREVATGERHAGFQILDLGLGEGTAYMIASKSQAADLLDLLIPTTPYTEPQFTDTLGVDIFGAERPSEPVAGDYDYVYEDNTPYIPETPTTDRASKSSVPVPPPPAVAPRSAAATPATDTAPEVAAKPKVSKWTDEEASLSPAPIVGSSSSDARESIPEGRKPGTFPASAVASVSQQSDEVTEGFDDDEANAPKSGRWLVGGILLVILALAVIFAVVPIISNFTNNQAAPSPSSPTTSQTSPSSSAPPTSSAPTVAPSIAAVTQQVQDMKDASSFPEGKLANLFDGNPATLWQTFEFSNDDFIGAAKSIALVVQLKEISDISTVSIAQSGSSGGSFEVLTNSKPSLSGAKQIGTGSFTGPNITVPAPAGSKAQYVIINFTQLPKLQSPRTYPYALKIGEITIK</sequence>
<feature type="compositionally biased region" description="Low complexity" evidence="1">
    <location>
        <begin position="166"/>
        <end position="183"/>
    </location>
</feature>
<evidence type="ECO:0000256" key="1">
    <source>
        <dbReference type="SAM" id="MobiDB-lite"/>
    </source>
</evidence>
<accession>A0A0D4C1I8</accession>
<feature type="region of interest" description="Disordered" evidence="1">
    <location>
        <begin position="139"/>
        <end position="251"/>
    </location>
</feature>
<feature type="transmembrane region" description="Helical" evidence="2">
    <location>
        <begin position="256"/>
        <end position="278"/>
    </location>
</feature>
<dbReference type="EMBL" id="CP011005">
    <property type="protein sequence ID" value="AJT42265.1"/>
    <property type="molecule type" value="Genomic_DNA"/>
</dbReference>
<organism evidence="3 4">
    <name type="scientific">Psychromicrobium lacuslunae</name>
    <dbReference type="NCBI Taxonomy" id="1618207"/>
    <lineage>
        <taxon>Bacteria</taxon>
        <taxon>Bacillati</taxon>
        <taxon>Actinomycetota</taxon>
        <taxon>Actinomycetes</taxon>
        <taxon>Micrococcales</taxon>
        <taxon>Micrococcaceae</taxon>
        <taxon>Psychromicrobium</taxon>
    </lineage>
</organism>
<name>A0A0D4C1I8_9MICC</name>
<feature type="compositionally biased region" description="Low complexity" evidence="1">
    <location>
        <begin position="285"/>
        <end position="313"/>
    </location>
</feature>
<dbReference type="STRING" id="1618207.UM93_13565"/>
<proteinExistence type="predicted"/>
<keyword evidence="2" id="KW-0472">Membrane</keyword>
<evidence type="ECO:0000313" key="3">
    <source>
        <dbReference type="EMBL" id="AJT42265.1"/>
    </source>
</evidence>
<protein>
    <submittedName>
        <fullName evidence="3">Uncharacterized protein</fullName>
    </submittedName>
</protein>
<dbReference type="KEGG" id="ari:UM93_13565"/>
<dbReference type="HOGENOM" id="CLU_592700_0_0_11"/>
<reference evidence="3 4" key="1">
    <citation type="journal article" date="2015" name="Genome Announc.">
        <title>Complete Genome Sequencing of Protease-Producing Novel Arthrobacter sp. Strain IHBB 11108 Using PacBio Single-Molecule Real-Time Sequencing Technology.</title>
        <authorList>
            <person name="Kiran S."/>
            <person name="Swarnkar M.K."/>
            <person name="Pal M."/>
            <person name="Thakur R."/>
            <person name="Tewari R."/>
            <person name="Singh A.K."/>
            <person name="Gulati A."/>
        </authorList>
    </citation>
    <scope>NUCLEOTIDE SEQUENCE [LARGE SCALE GENOMIC DNA]</scope>
    <source>
        <strain evidence="3 4">IHBB 11108</strain>
    </source>
</reference>
<dbReference type="AlphaFoldDB" id="A0A0D4C1I8"/>
<keyword evidence="2" id="KW-0812">Transmembrane</keyword>
<feature type="region of interest" description="Disordered" evidence="1">
    <location>
        <begin position="283"/>
        <end position="313"/>
    </location>
</feature>
<dbReference type="PATRIC" id="fig|1618207.4.peg.2752"/>
<evidence type="ECO:0000256" key="2">
    <source>
        <dbReference type="SAM" id="Phobius"/>
    </source>
</evidence>
<feature type="compositionally biased region" description="Acidic residues" evidence="1">
    <location>
        <begin position="238"/>
        <end position="248"/>
    </location>
</feature>
<dbReference type="SUPFAM" id="SSF49785">
    <property type="entry name" value="Galactose-binding domain-like"/>
    <property type="match status" value="1"/>
</dbReference>
<keyword evidence="4" id="KW-1185">Reference proteome</keyword>
<keyword evidence="2" id="KW-1133">Transmembrane helix</keyword>
<dbReference type="RefSeq" id="WP_045076072.1">
    <property type="nucleotide sequence ID" value="NZ_CP011005.1"/>
</dbReference>
<dbReference type="Proteomes" id="UP000061839">
    <property type="component" value="Chromosome"/>
</dbReference>
<dbReference type="InterPro" id="IPR008979">
    <property type="entry name" value="Galactose-bd-like_sf"/>
</dbReference>
<feature type="compositionally biased region" description="Basic and acidic residues" evidence="1">
    <location>
        <begin position="210"/>
        <end position="220"/>
    </location>
</feature>
<feature type="compositionally biased region" description="Low complexity" evidence="1">
    <location>
        <begin position="226"/>
        <end position="236"/>
    </location>
</feature>
<evidence type="ECO:0000313" key="4">
    <source>
        <dbReference type="Proteomes" id="UP000061839"/>
    </source>
</evidence>
<gene>
    <name evidence="3" type="ORF">UM93_13565</name>
</gene>